<dbReference type="GO" id="GO:0006355">
    <property type="term" value="P:regulation of DNA-templated transcription"/>
    <property type="evidence" value="ECO:0007669"/>
    <property type="project" value="InterPro"/>
</dbReference>
<dbReference type="GO" id="GO:0005829">
    <property type="term" value="C:cytosol"/>
    <property type="evidence" value="ECO:0007669"/>
    <property type="project" value="TreeGrafter"/>
</dbReference>
<comment type="caution">
    <text evidence="10">The sequence shown here is derived from an EMBL/GenBank/DDBJ whole genome shotgun (WGS) entry which is preliminary data.</text>
</comment>
<dbReference type="EMBL" id="LAXJ01000016">
    <property type="protein sequence ID" value="KRS11847.1"/>
    <property type="molecule type" value="Genomic_DNA"/>
</dbReference>
<dbReference type="Pfam" id="PF00486">
    <property type="entry name" value="Trans_reg_C"/>
    <property type="match status" value="1"/>
</dbReference>
<reference evidence="10 11" key="1">
    <citation type="submission" date="2015-04" db="EMBL/GenBank/DDBJ databases">
        <title>The draft genome sequence of Roseovarius sp.R12b.</title>
        <authorList>
            <person name="Li G."/>
            <person name="Lai Q."/>
            <person name="Shao Z."/>
            <person name="Yan P."/>
        </authorList>
    </citation>
    <scope>NUCLEOTIDE SEQUENCE [LARGE SCALE GENOMIC DNA]</scope>
    <source>
        <strain evidence="10 11">R12B</strain>
    </source>
</reference>
<feature type="DNA-binding region" description="OmpR/PhoB-type" evidence="7">
    <location>
        <begin position="124"/>
        <end position="220"/>
    </location>
</feature>
<dbReference type="PATRIC" id="fig|1641875.4.peg.645"/>
<dbReference type="PROSITE" id="PS51755">
    <property type="entry name" value="OMPR_PHOB"/>
    <property type="match status" value="1"/>
</dbReference>
<dbReference type="SMART" id="SM00862">
    <property type="entry name" value="Trans_reg_C"/>
    <property type="match status" value="1"/>
</dbReference>
<evidence type="ECO:0000256" key="5">
    <source>
        <dbReference type="ARBA" id="ARBA00023163"/>
    </source>
</evidence>
<sequence>MRMLLVEDNEDLAETILDRLRAEGHSVDHERDGNEANELLRHFKFDIVLLDVNLPGRSGYEVLRSLRNRSDETPVIILTARSQIDDRVIGLDAGADDYMIKPVDFRELSARCRVLARRRAGAASNIFTAGALVFDRAAKQAKIDGRDAQLRAREIQLLEIMIDNMGRMLTKEDVADRLYSFEEAPSLNAVEQLVTRLRRKLEGTPLVIKTARGLGYIAYLAEDD</sequence>
<dbReference type="InterPro" id="IPR001867">
    <property type="entry name" value="OmpR/PhoB-type_DNA-bd"/>
</dbReference>
<dbReference type="GO" id="GO:0000976">
    <property type="term" value="F:transcription cis-regulatory region binding"/>
    <property type="evidence" value="ECO:0007669"/>
    <property type="project" value="TreeGrafter"/>
</dbReference>
<evidence type="ECO:0000256" key="6">
    <source>
        <dbReference type="PROSITE-ProRule" id="PRU00169"/>
    </source>
</evidence>
<dbReference type="SUPFAM" id="SSF52172">
    <property type="entry name" value="CheY-like"/>
    <property type="match status" value="1"/>
</dbReference>
<proteinExistence type="predicted"/>
<organism evidence="10 11">
    <name type="scientific">Roseovarius atlanticus</name>
    <dbReference type="NCBI Taxonomy" id="1641875"/>
    <lineage>
        <taxon>Bacteria</taxon>
        <taxon>Pseudomonadati</taxon>
        <taxon>Pseudomonadota</taxon>
        <taxon>Alphaproteobacteria</taxon>
        <taxon>Rhodobacterales</taxon>
        <taxon>Roseobacteraceae</taxon>
        <taxon>Roseovarius</taxon>
    </lineage>
</organism>
<dbReference type="STRING" id="1641875.XM53_14215"/>
<dbReference type="FunFam" id="3.40.50.2300:FF:000002">
    <property type="entry name" value="DNA-binding response regulator PhoP"/>
    <property type="match status" value="1"/>
</dbReference>
<dbReference type="Pfam" id="PF00072">
    <property type="entry name" value="Response_reg"/>
    <property type="match status" value="1"/>
</dbReference>
<evidence type="ECO:0000256" key="7">
    <source>
        <dbReference type="PROSITE-ProRule" id="PRU01091"/>
    </source>
</evidence>
<protein>
    <submittedName>
        <fullName evidence="10">Chemotaxis protein CheY</fullName>
    </submittedName>
</protein>
<evidence type="ECO:0000256" key="1">
    <source>
        <dbReference type="ARBA" id="ARBA00022553"/>
    </source>
</evidence>
<keyword evidence="4 7" id="KW-0238">DNA-binding</keyword>
<dbReference type="GO" id="GO:0032993">
    <property type="term" value="C:protein-DNA complex"/>
    <property type="evidence" value="ECO:0007669"/>
    <property type="project" value="TreeGrafter"/>
</dbReference>
<evidence type="ECO:0000256" key="3">
    <source>
        <dbReference type="ARBA" id="ARBA00023015"/>
    </source>
</evidence>
<keyword evidence="11" id="KW-1185">Reference proteome</keyword>
<feature type="modified residue" description="4-aspartylphosphate" evidence="6">
    <location>
        <position position="51"/>
    </location>
</feature>
<evidence type="ECO:0000259" key="9">
    <source>
        <dbReference type="PROSITE" id="PS51755"/>
    </source>
</evidence>
<dbReference type="Gene3D" id="6.10.250.690">
    <property type="match status" value="1"/>
</dbReference>
<evidence type="ECO:0000256" key="2">
    <source>
        <dbReference type="ARBA" id="ARBA00023012"/>
    </source>
</evidence>
<feature type="domain" description="Response regulatory" evidence="8">
    <location>
        <begin position="2"/>
        <end position="116"/>
    </location>
</feature>
<dbReference type="SUPFAM" id="SSF46894">
    <property type="entry name" value="C-terminal effector domain of the bipartite response regulators"/>
    <property type="match status" value="1"/>
</dbReference>
<dbReference type="GO" id="GO:0000156">
    <property type="term" value="F:phosphorelay response regulator activity"/>
    <property type="evidence" value="ECO:0007669"/>
    <property type="project" value="TreeGrafter"/>
</dbReference>
<keyword evidence="5" id="KW-0804">Transcription</keyword>
<dbReference type="InterPro" id="IPR011006">
    <property type="entry name" value="CheY-like_superfamily"/>
</dbReference>
<dbReference type="AlphaFoldDB" id="A0A0T5NSE2"/>
<evidence type="ECO:0000313" key="11">
    <source>
        <dbReference type="Proteomes" id="UP000051295"/>
    </source>
</evidence>
<feature type="domain" description="OmpR/PhoB-type" evidence="9">
    <location>
        <begin position="124"/>
        <end position="220"/>
    </location>
</feature>
<evidence type="ECO:0000259" key="8">
    <source>
        <dbReference type="PROSITE" id="PS50110"/>
    </source>
</evidence>
<dbReference type="InterPro" id="IPR001789">
    <property type="entry name" value="Sig_transdc_resp-reg_receiver"/>
</dbReference>
<dbReference type="PANTHER" id="PTHR48111:SF67">
    <property type="entry name" value="TRANSCRIPTIONAL REGULATORY PROTEIN TCTD"/>
    <property type="match status" value="1"/>
</dbReference>
<keyword evidence="2" id="KW-0902">Two-component regulatory system</keyword>
<dbReference type="SMART" id="SM00448">
    <property type="entry name" value="REC"/>
    <property type="match status" value="1"/>
</dbReference>
<dbReference type="InterPro" id="IPR016032">
    <property type="entry name" value="Sig_transdc_resp-reg_C-effctor"/>
</dbReference>
<keyword evidence="3" id="KW-0805">Transcription regulation</keyword>
<dbReference type="InterPro" id="IPR039420">
    <property type="entry name" value="WalR-like"/>
</dbReference>
<dbReference type="CDD" id="cd00383">
    <property type="entry name" value="trans_reg_C"/>
    <property type="match status" value="1"/>
</dbReference>
<dbReference type="Proteomes" id="UP000051295">
    <property type="component" value="Unassembled WGS sequence"/>
</dbReference>
<dbReference type="PANTHER" id="PTHR48111">
    <property type="entry name" value="REGULATOR OF RPOS"/>
    <property type="match status" value="1"/>
</dbReference>
<dbReference type="InterPro" id="IPR036388">
    <property type="entry name" value="WH-like_DNA-bd_sf"/>
</dbReference>
<dbReference type="OrthoDB" id="9802426at2"/>
<dbReference type="PROSITE" id="PS50110">
    <property type="entry name" value="RESPONSE_REGULATORY"/>
    <property type="match status" value="1"/>
</dbReference>
<dbReference type="Gene3D" id="3.40.50.2300">
    <property type="match status" value="1"/>
</dbReference>
<keyword evidence="1 6" id="KW-0597">Phosphoprotein</keyword>
<name>A0A0T5NSE2_9RHOB</name>
<evidence type="ECO:0000313" key="10">
    <source>
        <dbReference type="EMBL" id="KRS11847.1"/>
    </source>
</evidence>
<dbReference type="Gene3D" id="1.10.10.10">
    <property type="entry name" value="Winged helix-like DNA-binding domain superfamily/Winged helix DNA-binding domain"/>
    <property type="match status" value="1"/>
</dbReference>
<gene>
    <name evidence="10" type="ORF">XM53_14215</name>
</gene>
<evidence type="ECO:0000256" key="4">
    <source>
        <dbReference type="ARBA" id="ARBA00023125"/>
    </source>
</evidence>
<accession>A0A0T5NSE2</accession>